<evidence type="ECO:0000313" key="3">
    <source>
        <dbReference type="Proteomes" id="UP000552709"/>
    </source>
</evidence>
<evidence type="ECO:0000256" key="1">
    <source>
        <dbReference type="SAM" id="Phobius"/>
    </source>
</evidence>
<dbReference type="Proteomes" id="UP000552709">
    <property type="component" value="Unassembled WGS sequence"/>
</dbReference>
<sequence length="173" mass="19177">MTWLNEQAVSLLVRRLAGYLERSTYHPSLDIAFRSSEFFGLPIEAIFSRTPFEPLSITVYPQGCEAMIKPHISRMTGPRPRTTRRVPVLTTCLGAPALMAAWVFIDSLWRWALVIPLGIVTLLAFGAQLRPGALVTSDGAGAELDERQLQVRNTAYLNAYRSLGTLVILGALY</sequence>
<gene>
    <name evidence="2" type="ORF">HNQ08_004985</name>
</gene>
<keyword evidence="1" id="KW-0472">Membrane</keyword>
<accession>A0A7W8K232</accession>
<keyword evidence="3" id="KW-1185">Reference proteome</keyword>
<dbReference type="Gene3D" id="1.10.260.40">
    <property type="entry name" value="lambda repressor-like DNA-binding domains"/>
    <property type="match status" value="1"/>
</dbReference>
<dbReference type="GO" id="GO:0003677">
    <property type="term" value="F:DNA binding"/>
    <property type="evidence" value="ECO:0007669"/>
    <property type="project" value="UniProtKB-KW"/>
</dbReference>
<proteinExistence type="predicted"/>
<name>A0A7W8K232_9DEIO</name>
<keyword evidence="1" id="KW-1133">Transmembrane helix</keyword>
<dbReference type="AlphaFoldDB" id="A0A7W8K232"/>
<keyword evidence="1" id="KW-0812">Transmembrane</keyword>
<feature type="transmembrane region" description="Helical" evidence="1">
    <location>
        <begin position="86"/>
        <end position="105"/>
    </location>
</feature>
<comment type="caution">
    <text evidence="2">The sequence shown here is derived from an EMBL/GenBank/DDBJ whole genome shotgun (WGS) entry which is preliminary data.</text>
</comment>
<keyword evidence="2" id="KW-0238">DNA-binding</keyword>
<dbReference type="EMBL" id="JACHFL010000023">
    <property type="protein sequence ID" value="MBB5365859.1"/>
    <property type="molecule type" value="Genomic_DNA"/>
</dbReference>
<protein>
    <submittedName>
        <fullName evidence="2">DNA-binding XRE family transcriptional regulator</fullName>
    </submittedName>
</protein>
<evidence type="ECO:0000313" key="2">
    <source>
        <dbReference type="EMBL" id="MBB5365859.1"/>
    </source>
</evidence>
<dbReference type="RefSeq" id="WP_221284455.1">
    <property type="nucleotide sequence ID" value="NZ_JACHFL010000023.1"/>
</dbReference>
<feature type="transmembrane region" description="Helical" evidence="1">
    <location>
        <begin position="111"/>
        <end position="129"/>
    </location>
</feature>
<dbReference type="InterPro" id="IPR010982">
    <property type="entry name" value="Lambda_DNA-bd_dom_sf"/>
</dbReference>
<organism evidence="2 3">
    <name type="scientific">Deinococcus humi</name>
    <dbReference type="NCBI Taxonomy" id="662880"/>
    <lineage>
        <taxon>Bacteria</taxon>
        <taxon>Thermotogati</taxon>
        <taxon>Deinococcota</taxon>
        <taxon>Deinococci</taxon>
        <taxon>Deinococcales</taxon>
        <taxon>Deinococcaceae</taxon>
        <taxon>Deinococcus</taxon>
    </lineage>
</organism>
<reference evidence="2 3" key="1">
    <citation type="submission" date="2020-08" db="EMBL/GenBank/DDBJ databases">
        <title>Genomic Encyclopedia of Type Strains, Phase IV (KMG-IV): sequencing the most valuable type-strain genomes for metagenomic binning, comparative biology and taxonomic classification.</title>
        <authorList>
            <person name="Goeker M."/>
        </authorList>
    </citation>
    <scope>NUCLEOTIDE SEQUENCE [LARGE SCALE GENOMIC DNA]</scope>
    <source>
        <strain evidence="2 3">DSM 27939</strain>
    </source>
</reference>